<dbReference type="PROSITE" id="PS50005">
    <property type="entry name" value="TPR"/>
    <property type="match status" value="1"/>
</dbReference>
<dbReference type="PANTHER" id="PTHR45831:SF2">
    <property type="entry name" value="LD24721P"/>
    <property type="match status" value="1"/>
</dbReference>
<evidence type="ECO:0000313" key="4">
    <source>
        <dbReference type="EMBL" id="KAK1264082.1"/>
    </source>
</evidence>
<dbReference type="SUPFAM" id="SSF48452">
    <property type="entry name" value="TPR-like"/>
    <property type="match status" value="1"/>
</dbReference>
<keyword evidence="1" id="KW-0677">Repeat</keyword>
<reference evidence="4" key="2">
    <citation type="submission" date="2023-06" db="EMBL/GenBank/DDBJ databases">
        <authorList>
            <person name="Ma L."/>
            <person name="Liu K.-W."/>
            <person name="Li Z."/>
            <person name="Hsiao Y.-Y."/>
            <person name="Qi Y."/>
            <person name="Fu T."/>
            <person name="Tang G."/>
            <person name="Zhang D."/>
            <person name="Sun W.-H."/>
            <person name="Liu D.-K."/>
            <person name="Li Y."/>
            <person name="Chen G.-Z."/>
            <person name="Liu X.-D."/>
            <person name="Liao X.-Y."/>
            <person name="Jiang Y.-T."/>
            <person name="Yu X."/>
            <person name="Hao Y."/>
            <person name="Huang J."/>
            <person name="Zhao X.-W."/>
            <person name="Ke S."/>
            <person name="Chen Y.-Y."/>
            <person name="Wu W.-L."/>
            <person name="Hsu J.-L."/>
            <person name="Lin Y.-F."/>
            <person name="Huang M.-D."/>
            <person name="Li C.-Y."/>
            <person name="Huang L."/>
            <person name="Wang Z.-W."/>
            <person name="Zhao X."/>
            <person name="Zhong W.-Y."/>
            <person name="Peng D.-H."/>
            <person name="Ahmad S."/>
            <person name="Lan S."/>
            <person name="Zhang J.-S."/>
            <person name="Tsai W.-C."/>
            <person name="Van De Peer Y."/>
            <person name="Liu Z.-J."/>
        </authorList>
    </citation>
    <scope>NUCLEOTIDE SEQUENCE</scope>
    <source>
        <strain evidence="4">SCP</strain>
        <tissue evidence="4">Leaves</tissue>
    </source>
</reference>
<accession>A0AAV9AJB9</accession>
<feature type="repeat" description="TPR" evidence="3">
    <location>
        <begin position="24"/>
        <end position="57"/>
    </location>
</feature>
<dbReference type="Proteomes" id="UP001179952">
    <property type="component" value="Unassembled WGS sequence"/>
</dbReference>
<name>A0AAV9AJB9_ACOGR</name>
<dbReference type="PANTHER" id="PTHR45831">
    <property type="entry name" value="LD24721P"/>
    <property type="match status" value="1"/>
</dbReference>
<protein>
    <submittedName>
        <fullName evidence="4">Uncharacterized protein</fullName>
    </submittedName>
</protein>
<dbReference type="InterPro" id="IPR011990">
    <property type="entry name" value="TPR-like_helical_dom_sf"/>
</dbReference>
<dbReference type="Pfam" id="PF00515">
    <property type="entry name" value="TPR_1"/>
    <property type="match status" value="1"/>
</dbReference>
<keyword evidence="2 3" id="KW-0802">TPR repeat</keyword>
<evidence type="ECO:0000313" key="5">
    <source>
        <dbReference type="Proteomes" id="UP001179952"/>
    </source>
</evidence>
<dbReference type="SMART" id="SM00028">
    <property type="entry name" value="TPR"/>
    <property type="match status" value="2"/>
</dbReference>
<dbReference type="GO" id="GO:0072380">
    <property type="term" value="C:TRC complex"/>
    <property type="evidence" value="ECO:0007669"/>
    <property type="project" value="TreeGrafter"/>
</dbReference>
<organism evidence="4 5">
    <name type="scientific">Acorus gramineus</name>
    <name type="common">Dwarf sweet flag</name>
    <dbReference type="NCBI Taxonomy" id="55184"/>
    <lineage>
        <taxon>Eukaryota</taxon>
        <taxon>Viridiplantae</taxon>
        <taxon>Streptophyta</taxon>
        <taxon>Embryophyta</taxon>
        <taxon>Tracheophyta</taxon>
        <taxon>Spermatophyta</taxon>
        <taxon>Magnoliopsida</taxon>
        <taxon>Liliopsida</taxon>
        <taxon>Acoraceae</taxon>
        <taxon>Acorus</taxon>
    </lineage>
</organism>
<dbReference type="EMBL" id="JAUJYN010000009">
    <property type="protein sequence ID" value="KAK1264082.1"/>
    <property type="molecule type" value="Genomic_DNA"/>
</dbReference>
<dbReference type="InterPro" id="IPR047150">
    <property type="entry name" value="SGT"/>
</dbReference>
<dbReference type="GO" id="GO:0060090">
    <property type="term" value="F:molecular adaptor activity"/>
    <property type="evidence" value="ECO:0007669"/>
    <property type="project" value="TreeGrafter"/>
</dbReference>
<dbReference type="Gene3D" id="1.25.40.10">
    <property type="entry name" value="Tetratricopeptide repeat domain"/>
    <property type="match status" value="1"/>
</dbReference>
<evidence type="ECO:0000256" key="3">
    <source>
        <dbReference type="PROSITE-ProRule" id="PRU00339"/>
    </source>
</evidence>
<comment type="caution">
    <text evidence="4">The sequence shown here is derived from an EMBL/GenBank/DDBJ whole genome shotgun (WGS) entry which is preliminary data.</text>
</comment>
<evidence type="ECO:0000256" key="2">
    <source>
        <dbReference type="ARBA" id="ARBA00022803"/>
    </source>
</evidence>
<dbReference type="GO" id="GO:0016020">
    <property type="term" value="C:membrane"/>
    <property type="evidence" value="ECO:0007669"/>
    <property type="project" value="TreeGrafter"/>
</dbReference>
<reference evidence="4" key="1">
    <citation type="journal article" date="2023" name="Nat. Commun.">
        <title>Diploid and tetraploid genomes of Acorus and the evolution of monocots.</title>
        <authorList>
            <person name="Ma L."/>
            <person name="Liu K.W."/>
            <person name="Li Z."/>
            <person name="Hsiao Y.Y."/>
            <person name="Qi Y."/>
            <person name="Fu T."/>
            <person name="Tang G.D."/>
            <person name="Zhang D."/>
            <person name="Sun W.H."/>
            <person name="Liu D.K."/>
            <person name="Li Y."/>
            <person name="Chen G.Z."/>
            <person name="Liu X.D."/>
            <person name="Liao X.Y."/>
            <person name="Jiang Y.T."/>
            <person name="Yu X."/>
            <person name="Hao Y."/>
            <person name="Huang J."/>
            <person name="Zhao X.W."/>
            <person name="Ke S."/>
            <person name="Chen Y.Y."/>
            <person name="Wu W.L."/>
            <person name="Hsu J.L."/>
            <person name="Lin Y.F."/>
            <person name="Huang M.D."/>
            <person name="Li C.Y."/>
            <person name="Huang L."/>
            <person name="Wang Z.W."/>
            <person name="Zhao X."/>
            <person name="Zhong W.Y."/>
            <person name="Peng D.H."/>
            <person name="Ahmad S."/>
            <person name="Lan S."/>
            <person name="Zhang J.S."/>
            <person name="Tsai W.C."/>
            <person name="Van de Peer Y."/>
            <person name="Liu Z.J."/>
        </authorList>
    </citation>
    <scope>NUCLEOTIDE SEQUENCE</scope>
    <source>
        <strain evidence="4">SCP</strain>
    </source>
</reference>
<gene>
    <name evidence="4" type="ORF">QJS04_geneDACA022320</name>
</gene>
<dbReference type="GO" id="GO:0006620">
    <property type="term" value="P:post-translational protein targeting to endoplasmic reticulum membrane"/>
    <property type="evidence" value="ECO:0007669"/>
    <property type="project" value="TreeGrafter"/>
</dbReference>
<dbReference type="Pfam" id="PF13181">
    <property type="entry name" value="TPR_8"/>
    <property type="match status" value="1"/>
</dbReference>
<proteinExistence type="predicted"/>
<dbReference type="AlphaFoldDB" id="A0AAV9AJB9"/>
<dbReference type="InterPro" id="IPR019734">
    <property type="entry name" value="TPR_rpt"/>
</dbReference>
<evidence type="ECO:0000256" key="1">
    <source>
        <dbReference type="ARBA" id="ARBA00022737"/>
    </source>
</evidence>
<sequence>MQSKSYSDAIELYTFAIALCRKNAIYYCNRAAAFTQIHKYNEAIEDCRISIEIDPNYSKAYSRLGLAYFAQGNYNDAINKGFLKGWPLISS</sequence>
<keyword evidence="5" id="KW-1185">Reference proteome</keyword>